<dbReference type="EMBL" id="JBBMEX010000008">
    <property type="protein sequence ID" value="MEQ2558040.1"/>
    <property type="molecule type" value="Genomic_DNA"/>
</dbReference>
<organism evidence="3 4">
    <name type="scientific">Maccoyibacter intestinihominis</name>
    <dbReference type="NCBI Taxonomy" id="3133499"/>
    <lineage>
        <taxon>Bacteria</taxon>
        <taxon>Bacillati</taxon>
        <taxon>Bacillota</taxon>
        <taxon>Clostridia</taxon>
        <taxon>Lachnospirales</taxon>
        <taxon>Lachnospiraceae</taxon>
        <taxon>Maccoyibacter</taxon>
    </lineage>
</organism>
<evidence type="ECO:0000313" key="4">
    <source>
        <dbReference type="Proteomes" id="UP001454489"/>
    </source>
</evidence>
<name>A0ABV1HEU9_9FIRM</name>
<feature type="chain" id="PRO_5045414112" description="GPI inositol-deacylase PGAP1-like alpha/beta domain-containing protein" evidence="1">
    <location>
        <begin position="29"/>
        <end position="298"/>
    </location>
</feature>
<evidence type="ECO:0000256" key="1">
    <source>
        <dbReference type="SAM" id="SignalP"/>
    </source>
</evidence>
<sequence length="298" mass="32451">MKFGKIKKTICILLAGTMVLGTSLTAFASEQTPADGTETYTNVSEMAKFTFKGYNNGTLPTPTTTLGLLEYTLKTFVMGDEYNGPIGIVKAVLNQNGKEKNVYIVALSGTELIWSDYTGLQSTGAVTDLLCGFNLDNPYIKAVVKAMKQNIPAGSDVVFYGHSLGGMIAQEAAADKTIKRMYNVTNTVTFGSPLIKLLSRREGLVRRMCDTSDIVPVLSVYSLTPLAVIQYWGSERFSEDGGYNSKWLAAHNESYLRQDVWGGYDVLGIKGGNATMTFDMGAAAYYEAPGISWLHLKK</sequence>
<comment type="caution">
    <text evidence="3">The sequence shown here is derived from an EMBL/GenBank/DDBJ whole genome shotgun (WGS) entry which is preliminary data.</text>
</comment>
<keyword evidence="4" id="KW-1185">Reference proteome</keyword>
<proteinExistence type="predicted"/>
<dbReference type="RefSeq" id="WP_353530963.1">
    <property type="nucleotide sequence ID" value="NZ_JBBMEX010000008.1"/>
</dbReference>
<keyword evidence="1" id="KW-0732">Signal</keyword>
<dbReference type="Gene3D" id="3.40.50.1820">
    <property type="entry name" value="alpha/beta hydrolase"/>
    <property type="match status" value="1"/>
</dbReference>
<evidence type="ECO:0000313" key="3">
    <source>
        <dbReference type="EMBL" id="MEQ2558040.1"/>
    </source>
</evidence>
<dbReference type="Proteomes" id="UP001454489">
    <property type="component" value="Unassembled WGS sequence"/>
</dbReference>
<feature type="domain" description="GPI inositol-deacylase PGAP1-like alpha/beta" evidence="2">
    <location>
        <begin position="138"/>
        <end position="196"/>
    </location>
</feature>
<reference evidence="3 4" key="1">
    <citation type="submission" date="2024-03" db="EMBL/GenBank/DDBJ databases">
        <title>Human intestinal bacterial collection.</title>
        <authorList>
            <person name="Pauvert C."/>
            <person name="Hitch T.C.A."/>
            <person name="Clavel T."/>
        </authorList>
    </citation>
    <scope>NUCLEOTIDE SEQUENCE [LARGE SCALE GENOMIC DNA]</scope>
    <source>
        <strain evidence="3 4">CLA-AA-H185</strain>
    </source>
</reference>
<dbReference type="InterPro" id="IPR012908">
    <property type="entry name" value="PGAP1-ab_dom-like"/>
</dbReference>
<dbReference type="InterPro" id="IPR029058">
    <property type="entry name" value="AB_hydrolase_fold"/>
</dbReference>
<feature type="signal peptide" evidence="1">
    <location>
        <begin position="1"/>
        <end position="28"/>
    </location>
</feature>
<evidence type="ECO:0000259" key="2">
    <source>
        <dbReference type="Pfam" id="PF07819"/>
    </source>
</evidence>
<dbReference type="SUPFAM" id="SSF53474">
    <property type="entry name" value="alpha/beta-Hydrolases"/>
    <property type="match status" value="1"/>
</dbReference>
<gene>
    <name evidence="3" type="ORF">WMO43_09175</name>
</gene>
<protein>
    <recommendedName>
        <fullName evidence="2">GPI inositol-deacylase PGAP1-like alpha/beta domain-containing protein</fullName>
    </recommendedName>
</protein>
<accession>A0ABV1HEU9</accession>
<dbReference type="Pfam" id="PF07819">
    <property type="entry name" value="PGAP1"/>
    <property type="match status" value="1"/>
</dbReference>